<dbReference type="SUPFAM" id="SSF51412">
    <property type="entry name" value="Inosine monophosphate dehydrogenase (IMPDH)"/>
    <property type="match status" value="1"/>
</dbReference>
<accession>A0A7W6HVH7</accession>
<evidence type="ECO:0000256" key="2">
    <source>
        <dbReference type="ARBA" id="ARBA00022643"/>
    </source>
</evidence>
<dbReference type="GO" id="GO:0018580">
    <property type="term" value="F:nitronate monooxygenase activity"/>
    <property type="evidence" value="ECO:0007669"/>
    <property type="project" value="InterPro"/>
</dbReference>
<dbReference type="PANTHER" id="PTHR32332:SF18">
    <property type="entry name" value="2-NITROPROPANE DIOXYGENASE"/>
    <property type="match status" value="1"/>
</dbReference>
<keyword evidence="5" id="KW-1185">Reference proteome</keyword>
<keyword evidence="3" id="KW-0560">Oxidoreductase</keyword>
<dbReference type="EMBL" id="JACIES010000003">
    <property type="protein sequence ID" value="MBB4025763.1"/>
    <property type="molecule type" value="Genomic_DNA"/>
</dbReference>
<proteinExistence type="predicted"/>
<evidence type="ECO:0000256" key="3">
    <source>
        <dbReference type="ARBA" id="ARBA00023002"/>
    </source>
</evidence>
<dbReference type="InterPro" id="IPR004136">
    <property type="entry name" value="NMO"/>
</dbReference>
<sequence length="359" mass="39008">MMMKKLNIGNLSISVPIVQGGMGVGISLSGLASAVANEGGVGVISSAGLGLLYRNLSKDYIQASIMGLKEELRKAREKTKGVIGVNVMVAMSNFADMVKTAIAEKADIIFSGAGLPLNLPSFLQKDSVTKLVPIVSSARAARVIAEKWHNLYNYLPDAFVVEGPKAGGHLGFKDEQINDEHFSLEHILPEVIDEVKNIETHYGKDIPVIVAGGIYTGEDIKRFMDMGASGVQMGTRFVTTEECDASDVFKQTYIEAKQEDIQIIKSPVGMPGRAIFSKFIQKVKEGQKQPKTCMCKCIKTCDISKSPYCIIAALYNAFKGNMDNGYAFAGANAFRATKIVSVKETFRSLLDEFNRAINK</sequence>
<dbReference type="PANTHER" id="PTHR32332">
    <property type="entry name" value="2-NITROPROPANE DIOXYGENASE"/>
    <property type="match status" value="1"/>
</dbReference>
<evidence type="ECO:0000256" key="1">
    <source>
        <dbReference type="ARBA" id="ARBA00022630"/>
    </source>
</evidence>
<gene>
    <name evidence="4" type="ORF">GGR14_001547</name>
</gene>
<name>A0A7W6HVH7_9BACT</name>
<comment type="caution">
    <text evidence="4">The sequence shown here is derived from an EMBL/GenBank/DDBJ whole genome shotgun (WGS) entry which is preliminary data.</text>
</comment>
<dbReference type="GO" id="GO:0051213">
    <property type="term" value="F:dioxygenase activity"/>
    <property type="evidence" value="ECO:0007669"/>
    <property type="project" value="UniProtKB-KW"/>
</dbReference>
<keyword evidence="4" id="KW-0223">Dioxygenase</keyword>
<dbReference type="AlphaFoldDB" id="A0A7W6HVH7"/>
<dbReference type="InterPro" id="IPR013785">
    <property type="entry name" value="Aldolase_TIM"/>
</dbReference>
<evidence type="ECO:0000313" key="4">
    <source>
        <dbReference type="EMBL" id="MBB4025763.1"/>
    </source>
</evidence>
<evidence type="ECO:0000313" key="5">
    <source>
        <dbReference type="Proteomes" id="UP000546007"/>
    </source>
</evidence>
<keyword evidence="2" id="KW-0288">FMN</keyword>
<protein>
    <submittedName>
        <fullName evidence="4">NAD(P)H-dependent flavin oxidoreductase YrpB (Nitropropane dioxygenase family)</fullName>
    </submittedName>
</protein>
<dbReference type="Gene3D" id="3.20.20.70">
    <property type="entry name" value="Aldolase class I"/>
    <property type="match status" value="1"/>
</dbReference>
<dbReference type="CDD" id="cd04730">
    <property type="entry name" value="NPD_like"/>
    <property type="match status" value="1"/>
</dbReference>
<dbReference type="Proteomes" id="UP000546007">
    <property type="component" value="Unassembled WGS sequence"/>
</dbReference>
<organism evidence="4 5">
    <name type="scientific">Butyricimonas faecihominis</name>
    <dbReference type="NCBI Taxonomy" id="1472416"/>
    <lineage>
        <taxon>Bacteria</taxon>
        <taxon>Pseudomonadati</taxon>
        <taxon>Bacteroidota</taxon>
        <taxon>Bacteroidia</taxon>
        <taxon>Bacteroidales</taxon>
        <taxon>Odoribacteraceae</taxon>
        <taxon>Butyricimonas</taxon>
    </lineage>
</organism>
<keyword evidence="1" id="KW-0285">Flavoprotein</keyword>
<dbReference type="Pfam" id="PF03060">
    <property type="entry name" value="NMO"/>
    <property type="match status" value="1"/>
</dbReference>
<reference evidence="4 5" key="1">
    <citation type="submission" date="2020-08" db="EMBL/GenBank/DDBJ databases">
        <title>Genomic Encyclopedia of Type Strains, Phase IV (KMG-IV): sequencing the most valuable type-strain genomes for metagenomic binning, comparative biology and taxonomic classification.</title>
        <authorList>
            <person name="Goeker M."/>
        </authorList>
    </citation>
    <scope>NUCLEOTIDE SEQUENCE [LARGE SCALE GENOMIC DNA]</scope>
    <source>
        <strain evidence="4 5">DSM 105721</strain>
    </source>
</reference>